<evidence type="ECO:0000256" key="1">
    <source>
        <dbReference type="ARBA" id="ARBA00004123"/>
    </source>
</evidence>
<dbReference type="InterPro" id="IPR001126">
    <property type="entry name" value="UmuC"/>
</dbReference>
<evidence type="ECO:0000256" key="6">
    <source>
        <dbReference type="ARBA" id="ARBA00022842"/>
    </source>
</evidence>
<evidence type="ECO:0000256" key="8">
    <source>
        <dbReference type="ARBA" id="ARBA00023242"/>
    </source>
</evidence>
<dbReference type="InterPro" id="IPR043502">
    <property type="entry name" value="DNA/RNA_pol_sf"/>
</dbReference>
<dbReference type="EMBL" id="CAJNJA010005378">
    <property type="protein sequence ID" value="CAE7189324.1"/>
    <property type="molecule type" value="Genomic_DNA"/>
</dbReference>
<protein>
    <submittedName>
        <fullName evidence="10">POLH protein</fullName>
    </submittedName>
</protein>
<dbReference type="Proteomes" id="UP000601435">
    <property type="component" value="Unassembled WGS sequence"/>
</dbReference>
<feature type="domain" description="UmuC" evidence="9">
    <location>
        <begin position="9"/>
        <end position="245"/>
    </location>
</feature>
<dbReference type="PANTHER" id="PTHR45873:SF1">
    <property type="entry name" value="DNA POLYMERASE ETA"/>
    <property type="match status" value="1"/>
</dbReference>
<accession>A0A812IWN1</accession>
<dbReference type="GO" id="GO:0005657">
    <property type="term" value="C:replication fork"/>
    <property type="evidence" value="ECO:0007669"/>
    <property type="project" value="TreeGrafter"/>
</dbReference>
<dbReference type="GO" id="GO:0003887">
    <property type="term" value="F:DNA-directed DNA polymerase activity"/>
    <property type="evidence" value="ECO:0007669"/>
    <property type="project" value="TreeGrafter"/>
</dbReference>
<sequence>MPPRPQRAIAHLDLDCFYVQVEQRRLNLGRPPWTARDSPPAAVQQWDGLIAVNYAARAHGVKRGMRAAEASTICPGIVLVHVETISEGVEDVAAATGSAPDRRTQKACLRRYRQASDEVLAVVQRSSARCEMASIDEAYLDFTEEAAQLLVGSCPDLAAIAATAACPSGICLDIAADSHLLVAAYLVQRLRDDIFKETGFTVSAGIAESKLVAKLGSACHKPNRQTIVPNSGVLSFMASVKIKDLHRAWRGQCRQASRMDPLPLAVECSQGLHPAPKDFYRQDEAVQVLQKLVEDGEYERWQVGLFAEEVGAGGKRRFKVDTLAGFVHAHAPSWYPKDTDPTEKNHLYEVILQDQPCWLYFDLEFSRLTNPELQPNLAMTAFDETLSAFCQDVLGLALDANSVIVLESSTPEKFSKHVVVHRLLDKEKDTTVPLAFANNAQAGLFVNELVNYARANRECSSARHLFVQAPKLSDDRRETTLIDESVYSRNRSFRLLFQSKFAKKRRLELDEASGKRFFDYWRPHPSRALLETMVTFVPPKTELFRHTLIPEGFGHMDAKSLRVRRAGSSPELLGANLGRRSSRRGARAVSSNTCAILCRDGPAVLDSYSVKQSFLPVQGLIPRFKPCVHGCRYGTTFLLPEVLRS</sequence>
<evidence type="ECO:0000313" key="10">
    <source>
        <dbReference type="EMBL" id="CAE7189324.1"/>
    </source>
</evidence>
<proteinExistence type="predicted"/>
<evidence type="ECO:0000313" key="11">
    <source>
        <dbReference type="Proteomes" id="UP000601435"/>
    </source>
</evidence>
<dbReference type="InterPro" id="IPR052230">
    <property type="entry name" value="DNA_polymerase_eta"/>
</dbReference>
<dbReference type="GO" id="GO:0009314">
    <property type="term" value="P:response to radiation"/>
    <property type="evidence" value="ECO:0007669"/>
    <property type="project" value="TreeGrafter"/>
</dbReference>
<evidence type="ECO:0000256" key="4">
    <source>
        <dbReference type="ARBA" id="ARBA00022723"/>
    </source>
</evidence>
<dbReference type="Pfam" id="PF00817">
    <property type="entry name" value="IMS"/>
    <property type="match status" value="1"/>
</dbReference>
<keyword evidence="8" id="KW-0539">Nucleus</keyword>
<dbReference type="Gene3D" id="3.40.1170.60">
    <property type="match status" value="1"/>
</dbReference>
<dbReference type="GO" id="GO:0005634">
    <property type="term" value="C:nucleus"/>
    <property type="evidence" value="ECO:0007669"/>
    <property type="project" value="UniProtKB-SubCell"/>
</dbReference>
<dbReference type="AlphaFoldDB" id="A0A812IWN1"/>
<evidence type="ECO:0000256" key="2">
    <source>
        <dbReference type="ARBA" id="ARBA00022679"/>
    </source>
</evidence>
<dbReference type="OrthoDB" id="447129at2759"/>
<dbReference type="Gene3D" id="3.30.70.270">
    <property type="match status" value="2"/>
</dbReference>
<evidence type="ECO:0000256" key="7">
    <source>
        <dbReference type="ARBA" id="ARBA00023204"/>
    </source>
</evidence>
<dbReference type="PANTHER" id="PTHR45873">
    <property type="entry name" value="DNA POLYMERASE ETA"/>
    <property type="match status" value="1"/>
</dbReference>
<gene>
    <name evidence="10" type="primary">POLH</name>
    <name evidence="10" type="ORF">SNEC2469_LOCUS1050</name>
</gene>
<reference evidence="10" key="1">
    <citation type="submission" date="2021-02" db="EMBL/GenBank/DDBJ databases">
        <authorList>
            <person name="Dougan E. K."/>
            <person name="Rhodes N."/>
            <person name="Thang M."/>
            <person name="Chan C."/>
        </authorList>
    </citation>
    <scope>NUCLEOTIDE SEQUENCE</scope>
</reference>
<keyword evidence="5" id="KW-0227">DNA damage</keyword>
<dbReference type="SUPFAM" id="SSF56672">
    <property type="entry name" value="DNA/RNA polymerases"/>
    <property type="match status" value="1"/>
</dbReference>
<name>A0A812IWN1_9DINO</name>
<keyword evidence="7" id="KW-0234">DNA repair</keyword>
<dbReference type="GO" id="GO:0046872">
    <property type="term" value="F:metal ion binding"/>
    <property type="evidence" value="ECO:0007669"/>
    <property type="project" value="UniProtKB-KW"/>
</dbReference>
<keyword evidence="3" id="KW-0548">Nucleotidyltransferase</keyword>
<dbReference type="InterPro" id="IPR043128">
    <property type="entry name" value="Rev_trsase/Diguanyl_cyclase"/>
</dbReference>
<evidence type="ECO:0000256" key="5">
    <source>
        <dbReference type="ARBA" id="ARBA00022763"/>
    </source>
</evidence>
<keyword evidence="4" id="KW-0479">Metal-binding</keyword>
<dbReference type="GO" id="GO:0006281">
    <property type="term" value="P:DNA repair"/>
    <property type="evidence" value="ECO:0007669"/>
    <property type="project" value="UniProtKB-KW"/>
</dbReference>
<evidence type="ECO:0000259" key="9">
    <source>
        <dbReference type="PROSITE" id="PS50173"/>
    </source>
</evidence>
<dbReference type="GO" id="GO:0042276">
    <property type="term" value="P:error-prone translesion synthesis"/>
    <property type="evidence" value="ECO:0007669"/>
    <property type="project" value="TreeGrafter"/>
</dbReference>
<organism evidence="10 11">
    <name type="scientific">Symbiodinium necroappetens</name>
    <dbReference type="NCBI Taxonomy" id="1628268"/>
    <lineage>
        <taxon>Eukaryota</taxon>
        <taxon>Sar</taxon>
        <taxon>Alveolata</taxon>
        <taxon>Dinophyceae</taxon>
        <taxon>Suessiales</taxon>
        <taxon>Symbiodiniaceae</taxon>
        <taxon>Symbiodinium</taxon>
    </lineage>
</organism>
<dbReference type="FunFam" id="3.40.1170.60:FF:000003">
    <property type="entry name" value="DNA polymerase eta"/>
    <property type="match status" value="1"/>
</dbReference>
<dbReference type="PROSITE" id="PS50173">
    <property type="entry name" value="UMUC"/>
    <property type="match status" value="1"/>
</dbReference>
<keyword evidence="11" id="KW-1185">Reference proteome</keyword>
<keyword evidence="2" id="KW-0808">Transferase</keyword>
<keyword evidence="6" id="KW-0460">Magnesium</keyword>
<comment type="caution">
    <text evidence="10">The sequence shown here is derived from an EMBL/GenBank/DDBJ whole genome shotgun (WGS) entry which is preliminary data.</text>
</comment>
<dbReference type="GO" id="GO:0035861">
    <property type="term" value="C:site of double-strand break"/>
    <property type="evidence" value="ECO:0007669"/>
    <property type="project" value="TreeGrafter"/>
</dbReference>
<comment type="subcellular location">
    <subcellularLocation>
        <location evidence="1">Nucleus</location>
    </subcellularLocation>
</comment>
<evidence type="ECO:0000256" key="3">
    <source>
        <dbReference type="ARBA" id="ARBA00022695"/>
    </source>
</evidence>